<dbReference type="AlphaFoldDB" id="A0A4R1BSR2"/>
<dbReference type="EMBL" id="SJZB01000001">
    <property type="protein sequence ID" value="TCJ20326.1"/>
    <property type="molecule type" value="Genomic_DNA"/>
</dbReference>
<keyword evidence="1" id="KW-0808">Transferase</keyword>
<dbReference type="GO" id="GO:0008168">
    <property type="term" value="F:methyltransferase activity"/>
    <property type="evidence" value="ECO:0007669"/>
    <property type="project" value="UniProtKB-KW"/>
</dbReference>
<keyword evidence="2" id="KW-1185">Reference proteome</keyword>
<name>A0A4R1BSR2_9PROT</name>
<comment type="caution">
    <text evidence="1">The sequence shown here is derived from an EMBL/GenBank/DDBJ whole genome shotgun (WGS) entry which is preliminary data.</text>
</comment>
<accession>A0A4R1BSR2</accession>
<proteinExistence type="predicted"/>
<protein>
    <submittedName>
        <fullName evidence="1">DNA methylase</fullName>
    </submittedName>
</protein>
<reference evidence="1 2" key="1">
    <citation type="submission" date="2019-03" db="EMBL/GenBank/DDBJ databases">
        <title>Genome sequence of Thiobacillaceae bacterium LSR1, a sulfur-oxidizing bacterium isolated from freshwater sediment.</title>
        <authorList>
            <person name="Li S."/>
        </authorList>
    </citation>
    <scope>NUCLEOTIDE SEQUENCE [LARGE SCALE GENOMIC DNA]</scope>
    <source>
        <strain evidence="1 2">LSR1</strain>
    </source>
</reference>
<evidence type="ECO:0000313" key="1">
    <source>
        <dbReference type="EMBL" id="TCJ20326.1"/>
    </source>
</evidence>
<dbReference type="GO" id="GO:0032259">
    <property type="term" value="P:methylation"/>
    <property type="evidence" value="ECO:0007669"/>
    <property type="project" value="UniProtKB-KW"/>
</dbReference>
<feature type="non-terminal residue" evidence="1">
    <location>
        <position position="1"/>
    </location>
</feature>
<dbReference type="Proteomes" id="UP000295443">
    <property type="component" value="Unassembled WGS sequence"/>
</dbReference>
<gene>
    <name evidence="1" type="ORF">EZJ19_00005</name>
</gene>
<keyword evidence="1" id="KW-0489">Methyltransferase</keyword>
<sequence>RYDGDGDVPNQISNYLSKNFHDCRGLDKSHPVMRSRAKDRWYVPDPNKAQDLEKKREKALLKEFETYKAFTGRKIKESRLEVLRAGFRAAWAAKDYQTIIGIANKLPEETLQEDEKLLTLFDLALTRTEDGL</sequence>
<organism evidence="1 2">
    <name type="scientific">Parasulfuritortus cantonensis</name>
    <dbReference type="NCBI Taxonomy" id="2528202"/>
    <lineage>
        <taxon>Bacteria</taxon>
        <taxon>Pseudomonadati</taxon>
        <taxon>Pseudomonadota</taxon>
        <taxon>Betaproteobacteria</taxon>
        <taxon>Nitrosomonadales</taxon>
        <taxon>Thiobacillaceae</taxon>
        <taxon>Parasulfuritortus</taxon>
    </lineage>
</organism>
<evidence type="ECO:0000313" key="2">
    <source>
        <dbReference type="Proteomes" id="UP000295443"/>
    </source>
</evidence>